<protein>
    <recommendedName>
        <fullName evidence="2">Thiamine-binding protein domain-containing protein</fullName>
    </recommendedName>
</protein>
<dbReference type="InterPro" id="IPR002767">
    <property type="entry name" value="Thiamine_BP"/>
</dbReference>
<sequence>MRRVVAEVSIIPLGKGASVSKYVKKAIEVFKKYDLKVETNAMGTVLEGDLDEILKAFKEAHSTVLNDVDRVVSNLKIDERKDKENTIERKLKAIGEL</sequence>
<comment type="similarity">
    <text evidence="1">Belongs to the UPF0045 family.</text>
</comment>
<proteinExistence type="inferred from homology"/>
<dbReference type="NCBIfam" id="TIGR00106">
    <property type="entry name" value="MTH1187 family thiamine-binding protein"/>
    <property type="match status" value="1"/>
</dbReference>
<dbReference type="EMBL" id="CP009149">
    <property type="protein sequence ID" value="AIJ05444.1"/>
    <property type="molecule type" value="Genomic_DNA"/>
</dbReference>
<dbReference type="RefSeq" id="WP_048201634.1">
    <property type="nucleotide sequence ID" value="NZ_CP009149.1"/>
</dbReference>
<dbReference type="Proteomes" id="UP000028781">
    <property type="component" value="Chromosome"/>
</dbReference>
<dbReference type="Pfam" id="PF01910">
    <property type="entry name" value="Thiamine_BP"/>
    <property type="match status" value="1"/>
</dbReference>
<dbReference type="PANTHER" id="PTHR33777:SF1">
    <property type="entry name" value="UPF0045 PROTEIN ECM15"/>
    <property type="match status" value="1"/>
</dbReference>
<dbReference type="STRING" id="1301915.JH146_0595"/>
<dbReference type="InterPro" id="IPR029756">
    <property type="entry name" value="MTH1187/YkoF-like"/>
</dbReference>
<keyword evidence="4" id="KW-1185">Reference proteome</keyword>
<evidence type="ECO:0000256" key="1">
    <source>
        <dbReference type="ARBA" id="ARBA00010272"/>
    </source>
</evidence>
<name>A0A076LIV0_9EURY</name>
<dbReference type="PANTHER" id="PTHR33777">
    <property type="entry name" value="UPF0045 PROTEIN ECM15"/>
    <property type="match status" value="1"/>
</dbReference>
<dbReference type="GeneID" id="24891197"/>
<dbReference type="OrthoDB" id="10763at2157"/>
<evidence type="ECO:0000313" key="3">
    <source>
        <dbReference type="EMBL" id="AIJ05444.1"/>
    </source>
</evidence>
<dbReference type="AlphaFoldDB" id="A0A076LIV0"/>
<dbReference type="KEGG" id="mjh:JH146_0595"/>
<dbReference type="GO" id="GO:0005829">
    <property type="term" value="C:cytosol"/>
    <property type="evidence" value="ECO:0007669"/>
    <property type="project" value="TreeGrafter"/>
</dbReference>
<dbReference type="SUPFAM" id="SSF89957">
    <property type="entry name" value="MTH1187/YkoF-like"/>
    <property type="match status" value="1"/>
</dbReference>
<gene>
    <name evidence="3" type="ORF">JH146_0595</name>
</gene>
<dbReference type="HOGENOM" id="CLU_137479_1_2_2"/>
<accession>A0A076LIV0</accession>
<dbReference type="Gene3D" id="3.30.70.930">
    <property type="match status" value="1"/>
</dbReference>
<evidence type="ECO:0000313" key="4">
    <source>
        <dbReference type="Proteomes" id="UP000028781"/>
    </source>
</evidence>
<reference evidence="3 4" key="1">
    <citation type="journal article" date="2015" name="Int. J. Syst. Evol. Microbiol.">
        <title>M ethanocaldococcus bathoardescens sp. nov., a hyperthermophilic methanogen isolated from a volcanically active deep-sea hydrothermal vent.</title>
        <authorList>
            <person name="Stewart L.C."/>
            <person name="Jung J.H."/>
            <person name="Kim Y.T."/>
            <person name="Kwon S.W."/>
            <person name="Park C.S."/>
            <person name="Holden J.F."/>
        </authorList>
    </citation>
    <scope>NUCLEOTIDE SEQUENCE [LARGE SCALE GENOMIC DNA]</scope>
    <source>
        <strain evidence="3 4">JH146</strain>
    </source>
</reference>
<dbReference type="InterPro" id="IPR051614">
    <property type="entry name" value="UPF0045_domain"/>
</dbReference>
<organism evidence="3 4">
    <name type="scientific">Methanocaldococcus bathoardescens</name>
    <dbReference type="NCBI Taxonomy" id="1301915"/>
    <lineage>
        <taxon>Archaea</taxon>
        <taxon>Methanobacteriati</taxon>
        <taxon>Methanobacteriota</taxon>
        <taxon>Methanomada group</taxon>
        <taxon>Methanococci</taxon>
        <taxon>Methanococcales</taxon>
        <taxon>Methanocaldococcaceae</taxon>
        <taxon>Methanocaldococcus</taxon>
    </lineage>
</organism>
<evidence type="ECO:0000259" key="2">
    <source>
        <dbReference type="Pfam" id="PF01910"/>
    </source>
</evidence>
<feature type="domain" description="Thiamine-binding protein" evidence="2">
    <location>
        <begin position="6"/>
        <end position="93"/>
    </location>
</feature>